<proteinExistence type="predicted"/>
<evidence type="ECO:0000313" key="2">
    <source>
        <dbReference type="Proteomes" id="UP000027866"/>
    </source>
</evidence>
<protein>
    <submittedName>
        <fullName evidence="1">Uncharacterized protein</fullName>
    </submittedName>
</protein>
<reference evidence="1 2" key="1">
    <citation type="submission" date="2014-04" db="EMBL/GenBank/DDBJ databases">
        <title>A comprehensive comparison of genomes of Erythrobacter spp. Strains.</title>
        <authorList>
            <person name="Zheng Q."/>
        </authorList>
    </citation>
    <scope>NUCLEOTIDE SEQUENCE [LARGE SCALE GENOMIC DNA]</scope>
    <source>
        <strain evidence="1 2">DSM 8509</strain>
    </source>
</reference>
<sequence>MNTEQTAAETELAEVARILRECLARLDRVGAGIAAIHVNAAIEHLAALGEGAAARFAAAPDAMDAARQRSAGRAGERFASIDPRLLCILPATGQPH</sequence>
<keyword evidence="2" id="KW-1185">Reference proteome</keyword>
<organism evidence="1 2">
    <name type="scientific">Erythrobacter litoralis</name>
    <dbReference type="NCBI Taxonomy" id="39960"/>
    <lineage>
        <taxon>Bacteria</taxon>
        <taxon>Pseudomonadati</taxon>
        <taxon>Pseudomonadota</taxon>
        <taxon>Alphaproteobacteria</taxon>
        <taxon>Sphingomonadales</taxon>
        <taxon>Erythrobacteraceae</taxon>
        <taxon>Erythrobacter/Porphyrobacter group</taxon>
        <taxon>Erythrobacter</taxon>
    </lineage>
</organism>
<dbReference type="AlphaFoldDB" id="A0A074N1W6"/>
<dbReference type="EMBL" id="JMIX01000003">
    <property type="protein sequence ID" value="KEO98905.1"/>
    <property type="molecule type" value="Genomic_DNA"/>
</dbReference>
<dbReference type="Proteomes" id="UP000027866">
    <property type="component" value="Unassembled WGS sequence"/>
</dbReference>
<dbReference type="RefSeq" id="WP_034901356.1">
    <property type="nucleotide sequence ID" value="NZ_CP017057.1"/>
</dbReference>
<name>A0A074N1W6_9SPHN</name>
<dbReference type="KEGG" id="elq:Ga0102493_112601"/>
<comment type="caution">
    <text evidence="1">The sequence shown here is derived from an EMBL/GenBank/DDBJ whole genome shotgun (WGS) entry which is preliminary data.</text>
</comment>
<dbReference type="PATRIC" id="fig|39960.10.peg.1698"/>
<gene>
    <name evidence="1" type="ORF">EH32_07305</name>
</gene>
<evidence type="ECO:0000313" key="1">
    <source>
        <dbReference type="EMBL" id="KEO98905.1"/>
    </source>
</evidence>
<accession>A0A074N1W6</accession>